<keyword evidence="2" id="KW-1185">Reference proteome</keyword>
<organism evidence="2 3">
    <name type="scientific">Haemonchus contortus</name>
    <name type="common">Barber pole worm</name>
    <dbReference type="NCBI Taxonomy" id="6289"/>
    <lineage>
        <taxon>Eukaryota</taxon>
        <taxon>Metazoa</taxon>
        <taxon>Ecdysozoa</taxon>
        <taxon>Nematoda</taxon>
        <taxon>Chromadorea</taxon>
        <taxon>Rhabditida</taxon>
        <taxon>Rhabditina</taxon>
        <taxon>Rhabditomorpha</taxon>
        <taxon>Strongyloidea</taxon>
        <taxon>Trichostrongylidae</taxon>
        <taxon>Haemonchus</taxon>
    </lineage>
</organism>
<evidence type="ECO:0000313" key="3">
    <source>
        <dbReference type="WBParaSite" id="HCON_00014830-00001"/>
    </source>
</evidence>
<evidence type="ECO:0000259" key="1">
    <source>
        <dbReference type="Pfam" id="PF07245"/>
    </source>
</evidence>
<dbReference type="WBParaSite" id="HCON_00014830-00001">
    <property type="protein sequence ID" value="HCON_00014830-00001"/>
    <property type="gene ID" value="HCON_00014830"/>
</dbReference>
<dbReference type="AlphaFoldDB" id="A0A7I4XV80"/>
<accession>A0A7I4XV80</accession>
<evidence type="ECO:0000313" key="2">
    <source>
        <dbReference type="Proteomes" id="UP000025227"/>
    </source>
</evidence>
<dbReference type="Pfam" id="PF07245">
    <property type="entry name" value="Phlebovirus_G2"/>
    <property type="match status" value="1"/>
</dbReference>
<reference evidence="3" key="1">
    <citation type="submission" date="2020-12" db="UniProtKB">
        <authorList>
            <consortium name="WormBaseParasite"/>
        </authorList>
    </citation>
    <scope>IDENTIFICATION</scope>
    <source>
        <strain evidence="3">MHco3</strain>
    </source>
</reference>
<dbReference type="Proteomes" id="UP000025227">
    <property type="component" value="Unplaced"/>
</dbReference>
<name>A0A7I4XV80_HAECO</name>
<dbReference type="OMA" id="LTEHANC"/>
<feature type="domain" description="Phlebovirus glycoprotein G2 fusion" evidence="1">
    <location>
        <begin position="1"/>
        <end position="260"/>
    </location>
</feature>
<dbReference type="InterPro" id="IPR009878">
    <property type="entry name" value="Phlebovirus_G2_fusion"/>
</dbReference>
<dbReference type="OrthoDB" id="5825988at2759"/>
<protein>
    <submittedName>
        <fullName evidence="3">Phlebovirus_G2 domain-containing protein</fullName>
    </submittedName>
</protein>
<sequence>MELQLQHVFITCNPVVLFYTRDVNIVTESVKRCHLAGSCSSCSSQKCAHISSRSELHDTYEFPGIARCTTSCGGIGCGCLLPTLGCLFSRSYAKPKNDKIYQVFHCPTWQESALITFTYTGIEGGKRSEMITVDPPTTHVMKDANTTLEFITMPVIPLLGTVFLGSVDSNHSEVAIIEEEDFFALRCSNLKSASNTSECYVEDRCSCSPSETEAKCDCKNLDVNAKMTSTESRIPISSSVLHPQDDHGRVLGAVHSAVVDLTSSTSAMYHAEPLIDDENFDITSTSLQGCYNCLRGAEVTFSCYSNRPIMIEIECQKRVFSATCNSSTAKTTADIHSTVSRYKDSCQVKCGQKTHNLIISGVLAFHTHWRTPAGKRLTEHANCVNIFN</sequence>
<proteinExistence type="predicted"/>
<dbReference type="Gene3D" id="2.60.40.3770">
    <property type="match status" value="1"/>
</dbReference>